<dbReference type="Proteomes" id="UP000595841">
    <property type="component" value="Chromosome"/>
</dbReference>
<proteinExistence type="predicted"/>
<dbReference type="InterPro" id="IPR013688">
    <property type="entry name" value="GBS_Bsp-like"/>
</dbReference>
<gene>
    <name evidence="2" type="ORF">JI735_02145</name>
</gene>
<name>A0A974SD70_9BACL</name>
<dbReference type="AlphaFoldDB" id="A0A974SD70"/>
<keyword evidence="3" id="KW-1185">Reference proteome</keyword>
<keyword evidence="1" id="KW-1133">Transmembrane helix</keyword>
<dbReference type="Pfam" id="PF08481">
    <property type="entry name" value="GBS_Bsp-like"/>
    <property type="match status" value="1"/>
</dbReference>
<evidence type="ECO:0000313" key="2">
    <source>
        <dbReference type="EMBL" id="QQZ61587.1"/>
    </source>
</evidence>
<dbReference type="KEGG" id="pson:JI735_02145"/>
<dbReference type="EMBL" id="CP068595">
    <property type="protein sequence ID" value="QQZ61587.1"/>
    <property type="molecule type" value="Genomic_DNA"/>
</dbReference>
<dbReference type="Gene3D" id="2.60.40.3760">
    <property type="match status" value="2"/>
</dbReference>
<evidence type="ECO:0000313" key="3">
    <source>
        <dbReference type="Proteomes" id="UP000595841"/>
    </source>
</evidence>
<keyword evidence="1" id="KW-0812">Transmembrane</keyword>
<accession>A0A974SD70</accession>
<organism evidence="2 3">
    <name type="scientific">Paenibacillus sonchi</name>
    <dbReference type="NCBI Taxonomy" id="373687"/>
    <lineage>
        <taxon>Bacteria</taxon>
        <taxon>Bacillati</taxon>
        <taxon>Bacillota</taxon>
        <taxon>Bacilli</taxon>
        <taxon>Bacillales</taxon>
        <taxon>Paenibacillaceae</taxon>
        <taxon>Paenibacillus</taxon>
        <taxon>Paenibacillus sonchi group</taxon>
    </lineage>
</organism>
<feature type="transmembrane region" description="Helical" evidence="1">
    <location>
        <begin position="52"/>
        <end position="71"/>
    </location>
</feature>
<keyword evidence="1" id="KW-0472">Membrane</keyword>
<protein>
    <submittedName>
        <fullName evidence="2">GBS Bsp-like repeat-containing protein</fullName>
    </submittedName>
</protein>
<evidence type="ECO:0000256" key="1">
    <source>
        <dbReference type="SAM" id="Phobius"/>
    </source>
</evidence>
<reference evidence="2 3" key="1">
    <citation type="submission" date="2021-01" db="EMBL/GenBank/DDBJ databases">
        <title>Whole genome sequence of Paenibacillus sonchi LMG 24727 for comparative genomics.</title>
        <authorList>
            <person name="Lee G."/>
            <person name="Kim M.-J."/>
            <person name="Lim K."/>
            <person name="Shin J.-H."/>
        </authorList>
    </citation>
    <scope>NUCLEOTIDE SEQUENCE [LARGE SCALE GENOMIC DNA]</scope>
    <source>
        <strain evidence="2 3">LMG 24727</strain>
    </source>
</reference>
<sequence>MLGFKQDLVFNRFNFPQFAVDGRIRKKSIIKRGNNDPITRFSCIRINQFRTIILSSLLIYLFSILFSPAVWAEETKTSSYIIVNMAGTSQKQKNFVYNRGRLETEILPDNSMIQYTYDPNGNLLKRTKGYSVEPYVISTSAVSYDIYLKNVPDGVREVRFPTWTELNGQDDIDWIVGEKVAPGLWKCTVVLSKHGGITGTYITHIYADGVGAGGLTAQIQNTLKVTSPQAASLADGSYEVRVEGVARTVSEVRFPTWTENNGQDDLENPWIMGKRSMIPHGRFGYRLLSTILKPGIISLIFITLTSMGRWLELVVRPLRLRGHRGLQRNGYFRCVLRCFYLWGRSEGPKSPISDMDGL</sequence>